<dbReference type="InterPro" id="IPR004095">
    <property type="entry name" value="TGS"/>
</dbReference>
<dbReference type="SUPFAM" id="SSF55186">
    <property type="entry name" value="ThrRS/AlaRS common domain"/>
    <property type="match status" value="1"/>
</dbReference>
<accession>A0A310SDA7</accession>
<sequence>MLSKAEIKERRNLLFEEEKKRQRNAIGRIEKIEVKYQSPIEEVILIMNKCISTPTDCAKHVSEGVSKVSALALVDGLPWDMNQPLTSNCELKFLNLLSPENKAVNAAFWRTCSFILGAVVDMAFKPDVTVHLHSFPVPVIKSGSFIYDVYLDLADWIPTDQETRALSAQYMKLVNQHLPLERLETTESLALDIFQDNPIKMAQIPDIAKSNNNKIILYRIGDHIDISKGPFIGNSSLIGCCTITAAHKIPEEENLYRFQGIALPKGIFLNQFAYGILEKRAKKLNTSTSFTQRNNMKEQYSAEIIGRN</sequence>
<dbReference type="GO" id="GO:0000166">
    <property type="term" value="F:nucleotide binding"/>
    <property type="evidence" value="ECO:0007669"/>
    <property type="project" value="InterPro"/>
</dbReference>
<dbReference type="Pfam" id="PF02824">
    <property type="entry name" value="TGS"/>
    <property type="match status" value="1"/>
</dbReference>
<evidence type="ECO:0000259" key="2">
    <source>
        <dbReference type="Pfam" id="PF02824"/>
    </source>
</evidence>
<dbReference type="OrthoDB" id="5870821at2759"/>
<dbReference type="Proteomes" id="UP000250275">
    <property type="component" value="Unassembled WGS sequence"/>
</dbReference>
<dbReference type="InterPro" id="IPR012676">
    <property type="entry name" value="TGS-like"/>
</dbReference>
<dbReference type="EMBL" id="KQ769179">
    <property type="protein sequence ID" value="OAD52946.1"/>
    <property type="molecule type" value="Genomic_DNA"/>
</dbReference>
<dbReference type="InterPro" id="IPR018163">
    <property type="entry name" value="Thr/Ala-tRNA-synth_IIc_edit"/>
</dbReference>
<proteinExistence type="predicted"/>
<dbReference type="GO" id="GO:0005739">
    <property type="term" value="C:mitochondrion"/>
    <property type="evidence" value="ECO:0007669"/>
    <property type="project" value="TreeGrafter"/>
</dbReference>
<evidence type="ECO:0000313" key="3">
    <source>
        <dbReference type="EMBL" id="OAD52946.1"/>
    </source>
</evidence>
<dbReference type="GO" id="GO:0006435">
    <property type="term" value="P:threonyl-tRNA aminoacylation"/>
    <property type="evidence" value="ECO:0007669"/>
    <property type="project" value="TreeGrafter"/>
</dbReference>
<feature type="domain" description="TGS" evidence="2">
    <location>
        <begin position="52"/>
        <end position="93"/>
    </location>
</feature>
<dbReference type="CDD" id="cd01667">
    <property type="entry name" value="TGS_ThrRS"/>
    <property type="match status" value="1"/>
</dbReference>
<evidence type="ECO:0000256" key="1">
    <source>
        <dbReference type="ARBA" id="ARBA00022917"/>
    </source>
</evidence>
<dbReference type="GO" id="GO:0004829">
    <property type="term" value="F:threonine-tRNA ligase activity"/>
    <property type="evidence" value="ECO:0007669"/>
    <property type="project" value="TreeGrafter"/>
</dbReference>
<protein>
    <submittedName>
        <fullName evidence="3">39S ribosomal protein L39, mitochondrial</fullName>
    </submittedName>
</protein>
<dbReference type="GO" id="GO:0005840">
    <property type="term" value="C:ribosome"/>
    <property type="evidence" value="ECO:0007669"/>
    <property type="project" value="UniProtKB-KW"/>
</dbReference>
<dbReference type="Gene3D" id="3.10.20.30">
    <property type="match status" value="1"/>
</dbReference>
<organism evidence="3 4">
    <name type="scientific">Eufriesea mexicana</name>
    <dbReference type="NCBI Taxonomy" id="516756"/>
    <lineage>
        <taxon>Eukaryota</taxon>
        <taxon>Metazoa</taxon>
        <taxon>Ecdysozoa</taxon>
        <taxon>Arthropoda</taxon>
        <taxon>Hexapoda</taxon>
        <taxon>Insecta</taxon>
        <taxon>Pterygota</taxon>
        <taxon>Neoptera</taxon>
        <taxon>Endopterygota</taxon>
        <taxon>Hymenoptera</taxon>
        <taxon>Apocrita</taxon>
        <taxon>Aculeata</taxon>
        <taxon>Apoidea</taxon>
        <taxon>Anthophila</taxon>
        <taxon>Apidae</taxon>
        <taxon>Eufriesea</taxon>
    </lineage>
</organism>
<dbReference type="Gene3D" id="3.30.980.10">
    <property type="entry name" value="Threonyl-trna Synthetase, Chain A, domain 2"/>
    <property type="match status" value="1"/>
</dbReference>
<keyword evidence="1" id="KW-0648">Protein biosynthesis</keyword>
<dbReference type="PANTHER" id="PTHR11451:SF44">
    <property type="entry name" value="THREONINE--TRNA LIGASE, CHLOROPLASTIC_MITOCHONDRIAL 2"/>
    <property type="match status" value="1"/>
</dbReference>
<keyword evidence="3" id="KW-0689">Ribosomal protein</keyword>
<dbReference type="SUPFAM" id="SSF81271">
    <property type="entry name" value="TGS-like"/>
    <property type="match status" value="1"/>
</dbReference>
<gene>
    <name evidence="3" type="ORF">WN48_11192</name>
</gene>
<keyword evidence="3" id="KW-0687">Ribonucleoprotein</keyword>
<dbReference type="PANTHER" id="PTHR11451">
    <property type="entry name" value="THREONINE-TRNA LIGASE"/>
    <property type="match status" value="1"/>
</dbReference>
<evidence type="ECO:0000313" key="4">
    <source>
        <dbReference type="Proteomes" id="UP000250275"/>
    </source>
</evidence>
<keyword evidence="4" id="KW-1185">Reference proteome</keyword>
<dbReference type="AlphaFoldDB" id="A0A310SDA7"/>
<dbReference type="InterPro" id="IPR012675">
    <property type="entry name" value="Beta-grasp_dom_sf"/>
</dbReference>
<name>A0A310SDA7_9HYME</name>
<reference evidence="3 4" key="1">
    <citation type="submission" date="2015-07" db="EMBL/GenBank/DDBJ databases">
        <title>The genome of Eufriesea mexicana.</title>
        <authorList>
            <person name="Pan H."/>
            <person name="Kapheim K."/>
        </authorList>
    </citation>
    <scope>NUCLEOTIDE SEQUENCE [LARGE SCALE GENOMIC DNA]</scope>
    <source>
        <strain evidence="3">0111107269</strain>
        <tissue evidence="3">Whole body</tissue>
    </source>
</reference>